<evidence type="ECO:0000256" key="3">
    <source>
        <dbReference type="ARBA" id="ARBA00022989"/>
    </source>
</evidence>
<dbReference type="Proteomes" id="UP000243799">
    <property type="component" value="Unassembled WGS sequence"/>
</dbReference>
<dbReference type="STRING" id="490629.SAMN05216266_13169"/>
<keyword evidence="7" id="KW-0489">Methyltransferase</keyword>
<evidence type="ECO:0000256" key="1">
    <source>
        <dbReference type="ARBA" id="ARBA00004127"/>
    </source>
</evidence>
<keyword evidence="8" id="KW-1185">Reference proteome</keyword>
<reference evidence="8" key="1">
    <citation type="submission" date="2016-10" db="EMBL/GenBank/DDBJ databases">
        <authorList>
            <person name="Varghese N."/>
            <person name="Submissions S."/>
        </authorList>
    </citation>
    <scope>NUCLEOTIDE SEQUENCE [LARGE SCALE GENOMIC DNA]</scope>
    <source>
        <strain evidence="8">CGMCC 4.3568</strain>
    </source>
</reference>
<evidence type="ECO:0000256" key="5">
    <source>
        <dbReference type="SAM" id="MobiDB-lite"/>
    </source>
</evidence>
<gene>
    <name evidence="7" type="ORF">SAMN05216266_13169</name>
</gene>
<feature type="transmembrane region" description="Helical" evidence="6">
    <location>
        <begin position="251"/>
        <end position="272"/>
    </location>
</feature>
<evidence type="ECO:0000256" key="2">
    <source>
        <dbReference type="ARBA" id="ARBA00022692"/>
    </source>
</evidence>
<dbReference type="EMBL" id="FOKG01000031">
    <property type="protein sequence ID" value="SFB62804.1"/>
    <property type="molecule type" value="Genomic_DNA"/>
</dbReference>
<name>A0A1I1CJU5_9PSEU</name>
<evidence type="ECO:0000313" key="8">
    <source>
        <dbReference type="Proteomes" id="UP000243799"/>
    </source>
</evidence>
<dbReference type="GO" id="GO:0008168">
    <property type="term" value="F:methyltransferase activity"/>
    <property type="evidence" value="ECO:0007669"/>
    <property type="project" value="UniProtKB-KW"/>
</dbReference>
<dbReference type="GO" id="GO:0032259">
    <property type="term" value="P:methylation"/>
    <property type="evidence" value="ECO:0007669"/>
    <property type="project" value="UniProtKB-KW"/>
</dbReference>
<evidence type="ECO:0000313" key="7">
    <source>
        <dbReference type="EMBL" id="SFB62804.1"/>
    </source>
</evidence>
<protein>
    <submittedName>
        <fullName evidence="7">Protein-S-isoprenylcysteine O-methyltransferase Ste14</fullName>
    </submittedName>
</protein>
<comment type="subcellular location">
    <subcellularLocation>
        <location evidence="1">Endomembrane system</location>
        <topology evidence="1">Multi-pass membrane protein</topology>
    </subcellularLocation>
</comment>
<accession>A0A1I1CJU5</accession>
<feature type="transmembrane region" description="Helical" evidence="6">
    <location>
        <begin position="222"/>
        <end position="239"/>
    </location>
</feature>
<evidence type="ECO:0000256" key="6">
    <source>
        <dbReference type="SAM" id="Phobius"/>
    </source>
</evidence>
<dbReference type="Gene3D" id="1.20.120.1630">
    <property type="match status" value="1"/>
</dbReference>
<dbReference type="AlphaFoldDB" id="A0A1I1CJU5"/>
<evidence type="ECO:0000256" key="4">
    <source>
        <dbReference type="ARBA" id="ARBA00023136"/>
    </source>
</evidence>
<organism evidence="7 8">
    <name type="scientific">Amycolatopsis marina</name>
    <dbReference type="NCBI Taxonomy" id="490629"/>
    <lineage>
        <taxon>Bacteria</taxon>
        <taxon>Bacillati</taxon>
        <taxon>Actinomycetota</taxon>
        <taxon>Actinomycetes</taxon>
        <taxon>Pseudonocardiales</taxon>
        <taxon>Pseudonocardiaceae</taxon>
        <taxon>Amycolatopsis</taxon>
    </lineage>
</organism>
<feature type="transmembrane region" description="Helical" evidence="6">
    <location>
        <begin position="184"/>
        <end position="202"/>
    </location>
</feature>
<keyword evidence="2 6" id="KW-0812">Transmembrane</keyword>
<dbReference type="GO" id="GO:0012505">
    <property type="term" value="C:endomembrane system"/>
    <property type="evidence" value="ECO:0007669"/>
    <property type="project" value="UniProtKB-SubCell"/>
</dbReference>
<keyword evidence="3 6" id="KW-1133">Transmembrane helix</keyword>
<sequence length="369" mass="39435">MMIGMSTPVVSPSSGTIEGYAVAAGDAVVKRATFVPDADFAVTEYRVSKSSSPVEVQRVPAVFREPLTSVPAELVMVTVDRVAAVAGLDTKLTGGCGGRLRTTVGGRLARRAAGARKHSQRGYQRKQRHERPAGDLDASTVSPLFATRRLSRRHHRCHCAEELSKVMSHAHVCMLGGVMSRQRAGPAWTVALAAVYGGTGVLLRRMRREMLREGRFRPGTAVAVYAAYAVHAAAVGAVARRRRLALPVSRLPALGAGAGLASVGLGLCAGGLRRFGSAGQVSGTESGELVVRGVYRYSRNPQYLGLSLVLAGTGLAWRSGSVLLYTAGVGLVFRSWVRVEERHLVLQFGRPYRQYVGATHRWLGVPAEP</sequence>
<proteinExistence type="predicted"/>
<feature type="region of interest" description="Disordered" evidence="5">
    <location>
        <begin position="107"/>
        <end position="138"/>
    </location>
</feature>
<keyword evidence="4 6" id="KW-0472">Membrane</keyword>
<keyword evidence="7" id="KW-0808">Transferase</keyword>
<dbReference type="Pfam" id="PF04191">
    <property type="entry name" value="PEMT"/>
    <property type="match status" value="1"/>
</dbReference>
<feature type="compositionally biased region" description="Basic residues" evidence="5">
    <location>
        <begin position="108"/>
        <end position="129"/>
    </location>
</feature>
<dbReference type="InterPro" id="IPR007318">
    <property type="entry name" value="Phopholipid_MeTrfase"/>
</dbReference>